<accession>A0ACB8SPV1</accession>
<reference evidence="1" key="2">
    <citation type="journal article" date="2022" name="New Phytol.">
        <title>Evolutionary transition to the ectomycorrhizal habit in the genomes of a hyperdiverse lineage of mushroom-forming fungi.</title>
        <authorList>
            <person name="Looney B."/>
            <person name="Miyauchi S."/>
            <person name="Morin E."/>
            <person name="Drula E."/>
            <person name="Courty P.E."/>
            <person name="Kohler A."/>
            <person name="Kuo A."/>
            <person name="LaButti K."/>
            <person name="Pangilinan J."/>
            <person name="Lipzen A."/>
            <person name="Riley R."/>
            <person name="Andreopoulos W."/>
            <person name="He G."/>
            <person name="Johnson J."/>
            <person name="Nolan M."/>
            <person name="Tritt A."/>
            <person name="Barry K.W."/>
            <person name="Grigoriev I.V."/>
            <person name="Nagy L.G."/>
            <person name="Hibbett D."/>
            <person name="Henrissat B."/>
            <person name="Matheny P.B."/>
            <person name="Labbe J."/>
            <person name="Martin F.M."/>
        </authorList>
    </citation>
    <scope>NUCLEOTIDE SEQUENCE</scope>
    <source>
        <strain evidence="1">HHB10654</strain>
    </source>
</reference>
<keyword evidence="2" id="KW-1185">Reference proteome</keyword>
<evidence type="ECO:0000313" key="1">
    <source>
        <dbReference type="EMBL" id="KAI0058460.1"/>
    </source>
</evidence>
<organism evidence="1 2">
    <name type="scientific">Artomyces pyxidatus</name>
    <dbReference type="NCBI Taxonomy" id="48021"/>
    <lineage>
        <taxon>Eukaryota</taxon>
        <taxon>Fungi</taxon>
        <taxon>Dikarya</taxon>
        <taxon>Basidiomycota</taxon>
        <taxon>Agaricomycotina</taxon>
        <taxon>Agaricomycetes</taxon>
        <taxon>Russulales</taxon>
        <taxon>Auriscalpiaceae</taxon>
        <taxon>Artomyces</taxon>
    </lineage>
</organism>
<reference evidence="1" key="1">
    <citation type="submission" date="2021-03" db="EMBL/GenBank/DDBJ databases">
        <authorList>
            <consortium name="DOE Joint Genome Institute"/>
            <person name="Ahrendt S."/>
            <person name="Looney B.P."/>
            <person name="Miyauchi S."/>
            <person name="Morin E."/>
            <person name="Drula E."/>
            <person name="Courty P.E."/>
            <person name="Chicoki N."/>
            <person name="Fauchery L."/>
            <person name="Kohler A."/>
            <person name="Kuo A."/>
            <person name="Labutti K."/>
            <person name="Pangilinan J."/>
            <person name="Lipzen A."/>
            <person name="Riley R."/>
            <person name="Andreopoulos W."/>
            <person name="He G."/>
            <person name="Johnson J."/>
            <person name="Barry K.W."/>
            <person name="Grigoriev I.V."/>
            <person name="Nagy L."/>
            <person name="Hibbett D."/>
            <person name="Henrissat B."/>
            <person name="Matheny P.B."/>
            <person name="Labbe J."/>
            <person name="Martin F."/>
        </authorList>
    </citation>
    <scope>NUCLEOTIDE SEQUENCE</scope>
    <source>
        <strain evidence="1">HHB10654</strain>
    </source>
</reference>
<dbReference type="EMBL" id="MU277235">
    <property type="protein sequence ID" value="KAI0058460.1"/>
    <property type="molecule type" value="Genomic_DNA"/>
</dbReference>
<sequence length="98" mass="11242">MRSLHACVARRRAAPARLVSMILVSRALVLTQHRSLLPPHSHPEDPRHASSQELPVHVRHRRSLRWSNIDNPRSTALCSELVMSISDSRNRLQCILVW</sequence>
<protein>
    <submittedName>
        <fullName evidence="1">Uncharacterized protein</fullName>
    </submittedName>
</protein>
<name>A0ACB8SPV1_9AGAM</name>
<gene>
    <name evidence="1" type="ORF">BV25DRAFT_1238891</name>
</gene>
<proteinExistence type="predicted"/>
<comment type="caution">
    <text evidence="1">The sequence shown here is derived from an EMBL/GenBank/DDBJ whole genome shotgun (WGS) entry which is preliminary data.</text>
</comment>
<dbReference type="Proteomes" id="UP000814140">
    <property type="component" value="Unassembled WGS sequence"/>
</dbReference>
<evidence type="ECO:0000313" key="2">
    <source>
        <dbReference type="Proteomes" id="UP000814140"/>
    </source>
</evidence>